<gene>
    <name evidence="1" type="ORF">PT974_09039</name>
</gene>
<evidence type="ECO:0000313" key="2">
    <source>
        <dbReference type="Proteomes" id="UP001338125"/>
    </source>
</evidence>
<comment type="caution">
    <text evidence="1">The sequence shown here is derived from an EMBL/GenBank/DDBJ whole genome shotgun (WGS) entry which is preliminary data.</text>
</comment>
<evidence type="ECO:0000313" key="1">
    <source>
        <dbReference type="EMBL" id="KAK5990767.1"/>
    </source>
</evidence>
<protein>
    <submittedName>
        <fullName evidence="1">Uncharacterized protein</fullName>
    </submittedName>
</protein>
<sequence length="265" mass="31079">MPRPRTPRRRNIICENDPETGIETKQRLASALFIGDTPKEDPFSEWKNLLAGLYGFIVPGEFCDNSPPYHPWTIRGRARLRYIREQLRLPAETTAEQVETYLTNNISIIRHLILRFVPNPDWYLEDLSGTQEVRPRKAGWKRYCDLLLAIRELRWENRTIPRAIKFVSRPLQQDVFDRAVVLRKMRSGDCPAFVYNRACAADPEFAVSEEQKKIDVLEKRLARPYSLLRYVTCAEDLEEDDDDDDDNDDDEYECFQSEQFISDIS</sequence>
<accession>A0ABR0SG28</accession>
<proteinExistence type="predicted"/>
<name>A0ABR0SG28_9HYPO</name>
<dbReference type="EMBL" id="JAVFKD010000014">
    <property type="protein sequence ID" value="KAK5990767.1"/>
    <property type="molecule type" value="Genomic_DNA"/>
</dbReference>
<keyword evidence="2" id="KW-1185">Reference proteome</keyword>
<reference evidence="1 2" key="1">
    <citation type="submission" date="2024-01" db="EMBL/GenBank/DDBJ databases">
        <title>Complete genome of Cladobotryum mycophilum ATHUM6906.</title>
        <authorList>
            <person name="Christinaki A.C."/>
            <person name="Myridakis A.I."/>
            <person name="Kouvelis V.N."/>
        </authorList>
    </citation>
    <scope>NUCLEOTIDE SEQUENCE [LARGE SCALE GENOMIC DNA]</scope>
    <source>
        <strain evidence="1 2">ATHUM6906</strain>
    </source>
</reference>
<organism evidence="1 2">
    <name type="scientific">Cladobotryum mycophilum</name>
    <dbReference type="NCBI Taxonomy" id="491253"/>
    <lineage>
        <taxon>Eukaryota</taxon>
        <taxon>Fungi</taxon>
        <taxon>Dikarya</taxon>
        <taxon>Ascomycota</taxon>
        <taxon>Pezizomycotina</taxon>
        <taxon>Sordariomycetes</taxon>
        <taxon>Hypocreomycetidae</taxon>
        <taxon>Hypocreales</taxon>
        <taxon>Hypocreaceae</taxon>
        <taxon>Cladobotryum</taxon>
    </lineage>
</organism>
<dbReference type="Proteomes" id="UP001338125">
    <property type="component" value="Unassembled WGS sequence"/>
</dbReference>